<dbReference type="InterPro" id="IPR002523">
    <property type="entry name" value="MgTranspt_CorA/ZnTranspt_ZntB"/>
</dbReference>
<evidence type="ECO:0000256" key="5">
    <source>
        <dbReference type="ARBA" id="ARBA00022692"/>
    </source>
</evidence>
<dbReference type="GO" id="GO:0005886">
    <property type="term" value="C:plasma membrane"/>
    <property type="evidence" value="ECO:0007669"/>
    <property type="project" value="UniProtKB-SubCell"/>
</dbReference>
<proteinExistence type="inferred from homology"/>
<comment type="similarity">
    <text evidence="2">Belongs to the CorA metal ion transporter (MIT) (TC 1.A.35) family.</text>
</comment>
<dbReference type="EMBL" id="JAPNOA010000016">
    <property type="protein sequence ID" value="MCY0964349.1"/>
    <property type="molecule type" value="Genomic_DNA"/>
</dbReference>
<evidence type="ECO:0000256" key="8">
    <source>
        <dbReference type="ARBA" id="ARBA00023065"/>
    </source>
</evidence>
<dbReference type="PANTHER" id="PTHR46494">
    <property type="entry name" value="CORA FAMILY METAL ION TRANSPORTER (EUROFUNG)"/>
    <property type="match status" value="1"/>
</dbReference>
<evidence type="ECO:0000313" key="14">
    <source>
        <dbReference type="Proteomes" id="UP001150830"/>
    </source>
</evidence>
<dbReference type="GO" id="GO:0015095">
    <property type="term" value="F:magnesium ion transmembrane transporter activity"/>
    <property type="evidence" value="ECO:0007669"/>
    <property type="project" value="TreeGrafter"/>
</dbReference>
<dbReference type="PANTHER" id="PTHR46494:SF1">
    <property type="entry name" value="CORA FAMILY METAL ION TRANSPORTER (EUROFUNG)"/>
    <property type="match status" value="1"/>
</dbReference>
<evidence type="ECO:0000256" key="9">
    <source>
        <dbReference type="ARBA" id="ARBA00023136"/>
    </source>
</evidence>
<evidence type="ECO:0000256" key="3">
    <source>
        <dbReference type="ARBA" id="ARBA00022448"/>
    </source>
</evidence>
<keyword evidence="9 12" id="KW-0472">Membrane</keyword>
<reference evidence="13" key="1">
    <citation type="submission" date="2022-11" db="EMBL/GenBank/DDBJ databases">
        <title>Parathalassolutuus dongxingensis gen. nov., sp. nov., a novel member of family Oceanospirillaceae isolated from a coastal shrimp pond in Guangxi, China.</title>
        <authorList>
            <person name="Chen H."/>
        </authorList>
    </citation>
    <scope>NUCLEOTIDE SEQUENCE</scope>
    <source>
        <strain evidence="13">G-43</strain>
    </source>
</reference>
<protein>
    <submittedName>
        <fullName evidence="13">Magnesium transporter CorA family protein</fullName>
    </submittedName>
</protein>
<comment type="caution">
    <text evidence="13">The sequence shown here is derived from an EMBL/GenBank/DDBJ whole genome shotgun (WGS) entry which is preliminary data.</text>
</comment>
<accession>A0A9X3EB74</accession>
<name>A0A9X3EB74_9GAMM</name>
<keyword evidence="6" id="KW-0460">Magnesium</keyword>
<dbReference type="InterPro" id="IPR045863">
    <property type="entry name" value="CorA_TM1_TM2"/>
</dbReference>
<dbReference type="GO" id="GO:0050897">
    <property type="term" value="F:cobalt ion binding"/>
    <property type="evidence" value="ECO:0007669"/>
    <property type="project" value="TreeGrafter"/>
</dbReference>
<dbReference type="RefSeq" id="WP_283172566.1">
    <property type="nucleotide sequence ID" value="NZ_JAPNOA010000016.1"/>
</dbReference>
<evidence type="ECO:0000313" key="13">
    <source>
        <dbReference type="EMBL" id="MCY0964349.1"/>
    </source>
</evidence>
<gene>
    <name evidence="13" type="ORF">OUO13_04055</name>
</gene>
<sequence>MIRTLLVDEQGQAISGGLELVECWRHQSSSRLWLDLQSEGELAKRQDRELLESLGCHRLAIDDAQRDRHPPKLEEFDDHVFILYRGIASFDSELNYDPQSISFFIGQRLLISYHPQPSVAVNRLFETNAATHLQRCPAQLAMRLMHTSSGIYLEHILEFEDHLSDVEDQIMARGSDAMMRELMAYKSRLVKLRRIFNYHESISSELRSGDYELFNLERDDLEHILTDLHDRFERLNSLASLFYDICRDLIDGYLAVTSHQLNNTMRVLTVITAIFVPLSFLAGLYGMNFEYIPELRTHDGYFVLLGVMASIATGLLLWFRRLRWI</sequence>
<feature type="transmembrane region" description="Helical" evidence="12">
    <location>
        <begin position="300"/>
        <end position="319"/>
    </location>
</feature>
<feature type="transmembrane region" description="Helical" evidence="12">
    <location>
        <begin position="267"/>
        <end position="288"/>
    </location>
</feature>
<dbReference type="AlphaFoldDB" id="A0A9X3EB74"/>
<dbReference type="SUPFAM" id="SSF144083">
    <property type="entry name" value="Magnesium transport protein CorA, transmembrane region"/>
    <property type="match status" value="1"/>
</dbReference>
<evidence type="ECO:0000256" key="1">
    <source>
        <dbReference type="ARBA" id="ARBA00004651"/>
    </source>
</evidence>
<dbReference type="Gene3D" id="3.30.460.20">
    <property type="entry name" value="CorA soluble domain-like"/>
    <property type="match status" value="1"/>
</dbReference>
<keyword evidence="3" id="KW-0813">Transport</keyword>
<dbReference type="InterPro" id="IPR045861">
    <property type="entry name" value="CorA_cytoplasmic_dom"/>
</dbReference>
<dbReference type="Gene3D" id="1.20.58.340">
    <property type="entry name" value="Magnesium transport protein CorA, transmembrane region"/>
    <property type="match status" value="2"/>
</dbReference>
<comment type="function">
    <text evidence="11">Mediates influx of magnesium ions. Alternates between open and closed states. Activated by low cytoplasmic Mg(2+) levels. Inactive when cytoplasmic Mg(2+) levels are high.</text>
</comment>
<dbReference type="Proteomes" id="UP001150830">
    <property type="component" value="Unassembled WGS sequence"/>
</dbReference>
<dbReference type="SUPFAM" id="SSF143865">
    <property type="entry name" value="CorA soluble domain-like"/>
    <property type="match status" value="1"/>
</dbReference>
<organism evidence="13 14">
    <name type="scientific">Parathalassolituus penaei</name>
    <dbReference type="NCBI Taxonomy" id="2997323"/>
    <lineage>
        <taxon>Bacteria</taxon>
        <taxon>Pseudomonadati</taxon>
        <taxon>Pseudomonadota</taxon>
        <taxon>Gammaproteobacteria</taxon>
        <taxon>Oceanospirillales</taxon>
        <taxon>Oceanospirillaceae</taxon>
        <taxon>Parathalassolituus</taxon>
    </lineage>
</organism>
<evidence type="ECO:0000256" key="10">
    <source>
        <dbReference type="ARBA" id="ARBA00034269"/>
    </source>
</evidence>
<keyword evidence="8" id="KW-0406">Ion transport</keyword>
<keyword evidence="14" id="KW-1185">Reference proteome</keyword>
<keyword evidence="4" id="KW-1003">Cell membrane</keyword>
<evidence type="ECO:0000256" key="12">
    <source>
        <dbReference type="SAM" id="Phobius"/>
    </source>
</evidence>
<dbReference type="GO" id="GO:0015087">
    <property type="term" value="F:cobalt ion transmembrane transporter activity"/>
    <property type="evidence" value="ECO:0007669"/>
    <property type="project" value="TreeGrafter"/>
</dbReference>
<evidence type="ECO:0000256" key="4">
    <source>
        <dbReference type="ARBA" id="ARBA00022475"/>
    </source>
</evidence>
<evidence type="ECO:0000256" key="6">
    <source>
        <dbReference type="ARBA" id="ARBA00022842"/>
    </source>
</evidence>
<dbReference type="CDD" id="cd12822">
    <property type="entry name" value="TmCorA-like"/>
    <property type="match status" value="1"/>
</dbReference>
<comment type="subcellular location">
    <subcellularLocation>
        <location evidence="1">Cell membrane</location>
        <topology evidence="1">Multi-pass membrane protein</topology>
    </subcellularLocation>
</comment>
<evidence type="ECO:0000256" key="7">
    <source>
        <dbReference type="ARBA" id="ARBA00022989"/>
    </source>
</evidence>
<evidence type="ECO:0000256" key="11">
    <source>
        <dbReference type="ARBA" id="ARBA00045497"/>
    </source>
</evidence>
<keyword evidence="7 12" id="KW-1133">Transmembrane helix</keyword>
<comment type="catalytic activity">
    <reaction evidence="10">
        <text>Mg(2+)(in) = Mg(2+)(out)</text>
        <dbReference type="Rhea" id="RHEA:29827"/>
        <dbReference type="ChEBI" id="CHEBI:18420"/>
    </reaction>
</comment>
<evidence type="ECO:0000256" key="2">
    <source>
        <dbReference type="ARBA" id="ARBA00009765"/>
    </source>
</evidence>
<dbReference type="FunFam" id="1.20.58.340:FF:000004">
    <property type="entry name" value="Magnesium transport protein CorA"/>
    <property type="match status" value="1"/>
</dbReference>
<dbReference type="GO" id="GO:0000287">
    <property type="term" value="F:magnesium ion binding"/>
    <property type="evidence" value="ECO:0007669"/>
    <property type="project" value="TreeGrafter"/>
</dbReference>
<dbReference type="Pfam" id="PF01544">
    <property type="entry name" value="CorA"/>
    <property type="match status" value="1"/>
</dbReference>
<keyword evidence="5 12" id="KW-0812">Transmembrane</keyword>